<dbReference type="EMBL" id="CM031821">
    <property type="protein sequence ID" value="KAG6631142.1"/>
    <property type="molecule type" value="Genomic_DNA"/>
</dbReference>
<evidence type="ECO:0000313" key="3">
    <source>
        <dbReference type="Proteomes" id="UP000811609"/>
    </source>
</evidence>
<name>A0A8T1NNL2_CARIL</name>
<dbReference type="OrthoDB" id="1933769at2759"/>
<comment type="caution">
    <text evidence="2">The sequence shown here is derived from an EMBL/GenBank/DDBJ whole genome shotgun (WGS) entry which is preliminary data.</text>
</comment>
<feature type="compositionally biased region" description="Acidic residues" evidence="1">
    <location>
        <begin position="78"/>
        <end position="95"/>
    </location>
</feature>
<proteinExistence type="predicted"/>
<feature type="compositionally biased region" description="Polar residues" evidence="1">
    <location>
        <begin position="56"/>
        <end position="68"/>
    </location>
</feature>
<dbReference type="Proteomes" id="UP000811609">
    <property type="component" value="Chromosome 13"/>
</dbReference>
<dbReference type="PANTHER" id="PTHR37175:SF1">
    <property type="entry name" value="CONSTANS-LIKE PROTEIN-RELATED"/>
    <property type="match status" value="1"/>
</dbReference>
<organism evidence="2 3">
    <name type="scientific">Carya illinoinensis</name>
    <name type="common">Pecan</name>
    <dbReference type="NCBI Taxonomy" id="32201"/>
    <lineage>
        <taxon>Eukaryota</taxon>
        <taxon>Viridiplantae</taxon>
        <taxon>Streptophyta</taxon>
        <taxon>Embryophyta</taxon>
        <taxon>Tracheophyta</taxon>
        <taxon>Spermatophyta</taxon>
        <taxon>Magnoliopsida</taxon>
        <taxon>eudicotyledons</taxon>
        <taxon>Gunneridae</taxon>
        <taxon>Pentapetalae</taxon>
        <taxon>rosids</taxon>
        <taxon>fabids</taxon>
        <taxon>Fagales</taxon>
        <taxon>Juglandaceae</taxon>
        <taxon>Carya</taxon>
    </lineage>
</organism>
<evidence type="ECO:0000313" key="2">
    <source>
        <dbReference type="EMBL" id="KAG6631142.1"/>
    </source>
</evidence>
<evidence type="ECO:0000256" key="1">
    <source>
        <dbReference type="SAM" id="MobiDB-lite"/>
    </source>
</evidence>
<feature type="region of interest" description="Disordered" evidence="1">
    <location>
        <begin position="1"/>
        <end position="124"/>
    </location>
</feature>
<protein>
    <submittedName>
        <fullName evidence="2">Uncharacterized protein</fullName>
    </submittedName>
</protein>
<feature type="compositionally biased region" description="Polar residues" evidence="1">
    <location>
        <begin position="1"/>
        <end position="10"/>
    </location>
</feature>
<gene>
    <name evidence="2" type="ORF">CIPAW_13G069900</name>
</gene>
<dbReference type="AlphaFoldDB" id="A0A8T1NNL2"/>
<reference evidence="2" key="1">
    <citation type="submission" date="2020-12" db="EMBL/GenBank/DDBJ databases">
        <title>WGS assembly of Carya illinoinensis cv. Pawnee.</title>
        <authorList>
            <person name="Platts A."/>
            <person name="Shu S."/>
            <person name="Wright S."/>
            <person name="Barry K."/>
            <person name="Edger P."/>
            <person name="Pires J.C."/>
            <person name="Schmutz J."/>
        </authorList>
    </citation>
    <scope>NUCLEOTIDE SEQUENCE</scope>
    <source>
        <tissue evidence="2">Leaf</tissue>
    </source>
</reference>
<sequence length="176" mass="19588">MNANSNSSTDVVEDRAHGSDSDTNPDEAPEYYQPISAVDDDEVSSDEDHASGLHQHLTNGGYYTQSEEAGNGIASLEINDDLEEEEEKSSEDEEEERMRLASDPDSAVVRAFREDESRRNAPLTPENATRVMEAMRGVSFGGVAPDWVGHVPEAQWIDRLRRLRQPPHHNPSTLQN</sequence>
<dbReference type="Pfam" id="PF06910">
    <property type="entry name" value="MEA1"/>
    <property type="match status" value="1"/>
</dbReference>
<accession>A0A8T1NNL2</accession>
<dbReference type="PANTHER" id="PTHR37175">
    <property type="entry name" value="BNAA08G28800D PROTEIN"/>
    <property type="match status" value="1"/>
</dbReference>
<keyword evidence="3" id="KW-1185">Reference proteome</keyword>